<organism evidence="1">
    <name type="scientific">Anopheles sinensis</name>
    <name type="common">Mosquito</name>
    <dbReference type="NCBI Taxonomy" id="74873"/>
    <lineage>
        <taxon>Eukaryota</taxon>
        <taxon>Metazoa</taxon>
        <taxon>Ecdysozoa</taxon>
        <taxon>Arthropoda</taxon>
        <taxon>Hexapoda</taxon>
        <taxon>Insecta</taxon>
        <taxon>Pterygota</taxon>
        <taxon>Neoptera</taxon>
        <taxon>Endopterygota</taxon>
        <taxon>Diptera</taxon>
        <taxon>Nematocera</taxon>
        <taxon>Culicoidea</taxon>
        <taxon>Culicidae</taxon>
        <taxon>Anophelinae</taxon>
        <taxon>Anopheles</taxon>
    </lineage>
</organism>
<sequence length="114" mass="12747">MQNCCAMTAPSWNGWIWRWATAFFHHSLNYPAKDARLDHRDPRHGCSRSGVRVDVGHFASVLPVPSGPGASETSFTFTAPHAHLDDLSEAIMPSVLGGMSMRWRNFFSRRSACE</sequence>
<accession>A0A084VEN0</accession>
<dbReference type="EMBL" id="ATLV01012285">
    <property type="status" value="NOT_ANNOTATED_CDS"/>
    <property type="molecule type" value="Genomic_DNA"/>
</dbReference>
<evidence type="ECO:0000313" key="2">
    <source>
        <dbReference type="EnsemblMetazoa" id="ASIC003592-PA"/>
    </source>
</evidence>
<dbReference type="Proteomes" id="UP000030765">
    <property type="component" value="Unassembled WGS sequence"/>
</dbReference>
<dbReference type="EnsemblMetazoa" id="ASIC003592-RA">
    <property type="protein sequence ID" value="ASIC003592-PA"/>
    <property type="gene ID" value="ASIC003592"/>
</dbReference>
<reference evidence="2" key="2">
    <citation type="submission" date="2020-05" db="UniProtKB">
        <authorList>
            <consortium name="EnsemblMetazoa"/>
        </authorList>
    </citation>
    <scope>IDENTIFICATION</scope>
</reference>
<evidence type="ECO:0000313" key="1">
    <source>
        <dbReference type="EMBL" id="KFB36424.1"/>
    </source>
</evidence>
<dbReference type="EMBL" id="KE524778">
    <property type="protein sequence ID" value="KFB36424.1"/>
    <property type="molecule type" value="Genomic_DNA"/>
</dbReference>
<proteinExistence type="predicted"/>
<reference evidence="1 3" key="1">
    <citation type="journal article" date="2014" name="BMC Genomics">
        <title>Genome sequence of Anopheles sinensis provides insight into genetics basis of mosquito competence for malaria parasites.</title>
        <authorList>
            <person name="Zhou D."/>
            <person name="Zhang D."/>
            <person name="Ding G."/>
            <person name="Shi L."/>
            <person name="Hou Q."/>
            <person name="Ye Y."/>
            <person name="Xu Y."/>
            <person name="Zhou H."/>
            <person name="Xiong C."/>
            <person name="Li S."/>
            <person name="Yu J."/>
            <person name="Hong S."/>
            <person name="Yu X."/>
            <person name="Zou P."/>
            <person name="Chen C."/>
            <person name="Chang X."/>
            <person name="Wang W."/>
            <person name="Lv Y."/>
            <person name="Sun Y."/>
            <person name="Ma L."/>
            <person name="Shen B."/>
            <person name="Zhu C."/>
        </authorList>
    </citation>
    <scope>NUCLEOTIDE SEQUENCE [LARGE SCALE GENOMIC DNA]</scope>
</reference>
<dbReference type="AlphaFoldDB" id="A0A084VEN0"/>
<name>A0A084VEN0_ANOSI</name>
<keyword evidence="3" id="KW-1185">Reference proteome</keyword>
<gene>
    <name evidence="1" type="ORF">ZHAS_00003592</name>
</gene>
<dbReference type="VEuPathDB" id="VectorBase:ASIC003592"/>
<evidence type="ECO:0000313" key="3">
    <source>
        <dbReference type="Proteomes" id="UP000030765"/>
    </source>
</evidence>
<protein>
    <submittedName>
        <fullName evidence="1 2">Fructose-1,6-bisphosphatase</fullName>
    </submittedName>
</protein>